<protein>
    <recommendedName>
        <fullName evidence="7">B12-binding domain-containing protein</fullName>
    </recommendedName>
</protein>
<keyword evidence="5" id="KW-0411">Iron-sulfur</keyword>
<dbReference type="InterPro" id="IPR006158">
    <property type="entry name" value="Cobalamin-bd"/>
</dbReference>
<evidence type="ECO:0000256" key="1">
    <source>
        <dbReference type="ARBA" id="ARBA00001966"/>
    </source>
</evidence>
<evidence type="ECO:0000256" key="4">
    <source>
        <dbReference type="ARBA" id="ARBA00023004"/>
    </source>
</evidence>
<evidence type="ECO:0000256" key="5">
    <source>
        <dbReference type="ARBA" id="ARBA00023014"/>
    </source>
</evidence>
<evidence type="ECO:0000313" key="8">
    <source>
        <dbReference type="EMBL" id="GAA2273515.1"/>
    </source>
</evidence>
<dbReference type="SUPFAM" id="SSF102114">
    <property type="entry name" value="Radical SAM enzymes"/>
    <property type="match status" value="1"/>
</dbReference>
<keyword evidence="3" id="KW-0479">Metal-binding</keyword>
<keyword evidence="4" id="KW-0408">Iron</keyword>
<feature type="domain" description="B12-binding" evidence="7">
    <location>
        <begin position="126"/>
        <end position="281"/>
    </location>
</feature>
<organism evidence="8 9">
    <name type="scientific">Streptomyces roseiscleroticus</name>
    <dbReference type="NCBI Taxonomy" id="1972"/>
    <lineage>
        <taxon>Bacteria</taxon>
        <taxon>Bacillati</taxon>
        <taxon>Actinomycetota</taxon>
        <taxon>Actinomycetes</taxon>
        <taxon>Kitasatosporales</taxon>
        <taxon>Streptomycetaceae</taxon>
        <taxon>Streptomyces</taxon>
    </lineage>
</organism>
<dbReference type="SFLD" id="SFLDS00029">
    <property type="entry name" value="Radical_SAM"/>
    <property type="match status" value="1"/>
</dbReference>
<evidence type="ECO:0000256" key="6">
    <source>
        <dbReference type="SAM" id="MobiDB-lite"/>
    </source>
</evidence>
<comment type="caution">
    <text evidence="8">The sequence shown here is derived from an EMBL/GenBank/DDBJ whole genome shotgun (WGS) entry which is preliminary data.</text>
</comment>
<proteinExistence type="predicted"/>
<dbReference type="InterPro" id="IPR006638">
    <property type="entry name" value="Elp3/MiaA/NifB-like_rSAM"/>
</dbReference>
<dbReference type="SMART" id="SM00729">
    <property type="entry name" value="Elp3"/>
    <property type="match status" value="1"/>
</dbReference>
<dbReference type="PROSITE" id="PS51332">
    <property type="entry name" value="B12_BINDING"/>
    <property type="match status" value="1"/>
</dbReference>
<comment type="cofactor">
    <cofactor evidence="1">
        <name>[4Fe-4S] cluster</name>
        <dbReference type="ChEBI" id="CHEBI:49883"/>
    </cofactor>
</comment>
<dbReference type="SFLD" id="SFLDG01082">
    <property type="entry name" value="B12-binding_domain_containing"/>
    <property type="match status" value="1"/>
</dbReference>
<evidence type="ECO:0000313" key="9">
    <source>
        <dbReference type="Proteomes" id="UP001500442"/>
    </source>
</evidence>
<dbReference type="EMBL" id="BAAASN010000014">
    <property type="protein sequence ID" value="GAA2273515.1"/>
    <property type="molecule type" value="Genomic_DNA"/>
</dbReference>
<evidence type="ECO:0000259" key="7">
    <source>
        <dbReference type="PROSITE" id="PS51332"/>
    </source>
</evidence>
<dbReference type="PANTHER" id="PTHR43409">
    <property type="entry name" value="ANAEROBIC MAGNESIUM-PROTOPORPHYRIN IX MONOMETHYL ESTER CYCLASE-RELATED"/>
    <property type="match status" value="1"/>
</dbReference>
<dbReference type="Proteomes" id="UP001500442">
    <property type="component" value="Unassembled WGS sequence"/>
</dbReference>
<feature type="compositionally biased region" description="Basic and acidic residues" evidence="6">
    <location>
        <begin position="1"/>
        <end position="11"/>
    </location>
</feature>
<reference evidence="9" key="1">
    <citation type="journal article" date="2019" name="Int. J. Syst. Evol. Microbiol.">
        <title>The Global Catalogue of Microorganisms (GCM) 10K type strain sequencing project: providing services to taxonomists for standard genome sequencing and annotation.</title>
        <authorList>
            <consortium name="The Broad Institute Genomics Platform"/>
            <consortium name="The Broad Institute Genome Sequencing Center for Infectious Disease"/>
            <person name="Wu L."/>
            <person name="Ma J."/>
        </authorList>
    </citation>
    <scope>NUCLEOTIDE SEQUENCE [LARGE SCALE GENOMIC DNA]</scope>
    <source>
        <strain evidence="9">JCM 4823</strain>
    </source>
</reference>
<dbReference type="InterPro" id="IPR051198">
    <property type="entry name" value="BchE-like"/>
</dbReference>
<evidence type="ECO:0000256" key="2">
    <source>
        <dbReference type="ARBA" id="ARBA00022691"/>
    </source>
</evidence>
<keyword evidence="9" id="KW-1185">Reference proteome</keyword>
<sequence>MRQIKPDDKQPRTLLVNPPLTDPTAPYHSLSYLAGAAFNAGYSDVHCLDANVLALNHLAQPAIMESLLSECEGIRQTLEKKSALTRGDQLRYRHALAAVGMRPHSVVEAINTFQDPVAFYDYRRYRKAVLTIKCWFNAMSAVGLPAMFDGVELANHGPVNLSSLKDLVNPSLLQQLLHPFDHYLNGPLSQSLAANWDLIGISVNYISQLPFTIRIAELARSLSPNALLCLGGTEITDVIKFLRIKARVWEMFPGVDLIVVGEGESAFIDILSTLDKGVDIPNSPGIISRQGKEGVPPLRYENMATLAVPRYDVWDWSQYWSPEPVALYSPTRGCYWNKCTFCDYGLNTDRPTSPSRERPISLLCEDLRGIAEVAHVAYLAVDAMSPRFLKSFAEVLIENNIFINWSAELRLDRTLARGLAEKLHRAGAVALSFGYESGSQRVLNLIDKGVRIEVIPSVLSALSEAKIGAQMMGFVGFPGETEEEACSTYLFLLRNSDNWTLAGIGDFTLTPGAIVARNPESFGITRIGEYDGDDIVRALFWADEFGHRNTPGDARSSAIDAIAAKLPRTAMDDRPWVGGIDSNHSILYFSRNGPSLVPAGISSGRHADIAQYQTPFSHVESFSTEANLYELHRKCRKDGWAIGNSQLREWLDVVDHVGRAKDGVELEILPDGSFITAIDERGFSESYHSAKVLLLESYGLI</sequence>
<dbReference type="Pfam" id="PF04055">
    <property type="entry name" value="Radical_SAM"/>
    <property type="match status" value="1"/>
</dbReference>
<evidence type="ECO:0000256" key="3">
    <source>
        <dbReference type="ARBA" id="ARBA00022723"/>
    </source>
</evidence>
<gene>
    <name evidence="8" type="ORF">GCM10010368_48680</name>
</gene>
<dbReference type="Gene3D" id="3.30.750.200">
    <property type="match status" value="1"/>
</dbReference>
<accession>A0ABP5RS88</accession>
<dbReference type="Gene3D" id="3.40.50.280">
    <property type="entry name" value="Cobalamin-binding domain"/>
    <property type="match status" value="1"/>
</dbReference>
<dbReference type="InterPro" id="IPR007197">
    <property type="entry name" value="rSAM"/>
</dbReference>
<keyword evidence="2" id="KW-0949">S-adenosyl-L-methionine</keyword>
<dbReference type="InterPro" id="IPR058240">
    <property type="entry name" value="rSAM_sf"/>
</dbReference>
<feature type="region of interest" description="Disordered" evidence="6">
    <location>
        <begin position="1"/>
        <end position="20"/>
    </location>
</feature>
<name>A0ABP5RS88_9ACTN</name>